<organism evidence="1 2">
    <name type="scientific">Anaerovorax odorimutans</name>
    <dbReference type="NCBI Taxonomy" id="109327"/>
    <lineage>
        <taxon>Bacteria</taxon>
        <taxon>Bacillati</taxon>
        <taxon>Bacillota</taxon>
        <taxon>Clostridia</taxon>
        <taxon>Peptostreptococcales</taxon>
        <taxon>Anaerovoracaceae</taxon>
        <taxon>Anaerovorax</taxon>
    </lineage>
</organism>
<name>A0ABT1RJA4_9FIRM</name>
<evidence type="ECO:0000313" key="2">
    <source>
        <dbReference type="Proteomes" id="UP001524502"/>
    </source>
</evidence>
<accession>A0ABT1RJA4</accession>
<dbReference type="Proteomes" id="UP001524502">
    <property type="component" value="Unassembled WGS sequence"/>
</dbReference>
<dbReference type="EMBL" id="JANFXK010000001">
    <property type="protein sequence ID" value="MCQ4635233.1"/>
    <property type="molecule type" value="Genomic_DNA"/>
</dbReference>
<dbReference type="SUPFAM" id="SSF56209">
    <property type="entry name" value="Nitrile hydratase alpha chain"/>
    <property type="match status" value="1"/>
</dbReference>
<proteinExistence type="predicted"/>
<comment type="caution">
    <text evidence="1">The sequence shown here is derived from an EMBL/GenBank/DDBJ whole genome shotgun (WGS) entry which is preliminary data.</text>
</comment>
<protein>
    <submittedName>
        <fullName evidence="1">Uncharacterized protein</fullName>
    </submittedName>
</protein>
<sequence length="75" mass="8201">MEIKEKIEELVDKAKNDEEFHKGLKEDPVKAVEGLLGVDLPDEQVKAIAHGVAAKLDMGDIKDAAMDKLGGLFKK</sequence>
<evidence type="ECO:0000313" key="1">
    <source>
        <dbReference type="EMBL" id="MCQ4635233.1"/>
    </source>
</evidence>
<reference evidence="1 2" key="1">
    <citation type="submission" date="2022-06" db="EMBL/GenBank/DDBJ databases">
        <title>Isolation of gut microbiota from human fecal samples.</title>
        <authorList>
            <person name="Pamer E.G."/>
            <person name="Barat B."/>
            <person name="Waligurski E."/>
            <person name="Medina S."/>
            <person name="Paddock L."/>
            <person name="Mostad J."/>
        </authorList>
    </citation>
    <scope>NUCLEOTIDE SEQUENCE [LARGE SCALE GENOMIC DNA]</scope>
    <source>
        <strain evidence="1 2">SL.3.17</strain>
    </source>
</reference>
<keyword evidence="2" id="KW-1185">Reference proteome</keyword>
<dbReference type="InterPro" id="IPR036648">
    <property type="entry name" value="CN_Hdrase_a/SCN_Hdrase_g_sf"/>
</dbReference>
<dbReference type="RefSeq" id="WP_256130431.1">
    <property type="nucleotide sequence ID" value="NZ_JANFXK010000001.1"/>
</dbReference>
<gene>
    <name evidence="1" type="ORF">NE619_00610</name>
</gene>